<dbReference type="InterPro" id="IPR050671">
    <property type="entry name" value="CD300_family_receptors"/>
</dbReference>
<dbReference type="InterPro" id="IPR013106">
    <property type="entry name" value="Ig_V-set"/>
</dbReference>
<feature type="chain" id="PRO_5045037525" description="Ig-like domain-containing protein" evidence="4">
    <location>
        <begin position="21"/>
        <end position="161"/>
    </location>
</feature>
<dbReference type="GO" id="GO:0004888">
    <property type="term" value="F:transmembrane signaling receptor activity"/>
    <property type="evidence" value="ECO:0007669"/>
    <property type="project" value="TreeGrafter"/>
</dbReference>
<evidence type="ECO:0000259" key="5">
    <source>
        <dbReference type="PROSITE" id="PS50835"/>
    </source>
</evidence>
<dbReference type="STRING" id="56723.ENSLBEP00000014162"/>
<dbReference type="InParanoid" id="A0A3Q3F5P4"/>
<dbReference type="AlphaFoldDB" id="A0A3Q3F5P4"/>
<keyword evidence="2" id="KW-0812">Transmembrane</keyword>
<dbReference type="Proteomes" id="UP000261660">
    <property type="component" value="Unplaced"/>
</dbReference>
<proteinExistence type="predicted"/>
<dbReference type="GeneTree" id="ENSGT00940000154332"/>
<evidence type="ECO:0000256" key="4">
    <source>
        <dbReference type="SAM" id="SignalP"/>
    </source>
</evidence>
<dbReference type="GO" id="GO:0005886">
    <property type="term" value="C:plasma membrane"/>
    <property type="evidence" value="ECO:0007669"/>
    <property type="project" value="TreeGrafter"/>
</dbReference>
<dbReference type="InterPro" id="IPR003599">
    <property type="entry name" value="Ig_sub"/>
</dbReference>
<dbReference type="CDD" id="cd05716">
    <property type="entry name" value="IgV_pIgR_like"/>
    <property type="match status" value="1"/>
</dbReference>
<evidence type="ECO:0000313" key="7">
    <source>
        <dbReference type="Proteomes" id="UP000261660"/>
    </source>
</evidence>
<protein>
    <recommendedName>
        <fullName evidence="5">Ig-like domain-containing protein</fullName>
    </recommendedName>
</protein>
<reference evidence="6" key="1">
    <citation type="submission" date="2025-08" db="UniProtKB">
        <authorList>
            <consortium name="Ensembl"/>
        </authorList>
    </citation>
    <scope>IDENTIFICATION</scope>
</reference>
<evidence type="ECO:0000313" key="6">
    <source>
        <dbReference type="Ensembl" id="ENSLBEP00000014162.1"/>
    </source>
</evidence>
<dbReference type="InterPro" id="IPR013783">
    <property type="entry name" value="Ig-like_fold"/>
</dbReference>
<feature type="domain" description="Ig-like" evidence="5">
    <location>
        <begin position="34"/>
        <end position="124"/>
    </location>
</feature>
<keyword evidence="3" id="KW-0472">Membrane</keyword>
<dbReference type="InterPro" id="IPR007110">
    <property type="entry name" value="Ig-like_dom"/>
</dbReference>
<dbReference type="SMART" id="SM00409">
    <property type="entry name" value="IG"/>
    <property type="match status" value="1"/>
</dbReference>
<dbReference type="PROSITE" id="PS50835">
    <property type="entry name" value="IG_LIKE"/>
    <property type="match status" value="1"/>
</dbReference>
<dbReference type="InterPro" id="IPR036179">
    <property type="entry name" value="Ig-like_dom_sf"/>
</dbReference>
<dbReference type="PANTHER" id="PTHR11860">
    <property type="entry name" value="POLYMERIC-IMMUNOGLOBULIN RECEPTOR"/>
    <property type="match status" value="1"/>
</dbReference>
<dbReference type="Gene3D" id="2.60.40.10">
    <property type="entry name" value="Immunoglobulins"/>
    <property type="match status" value="1"/>
</dbReference>
<dbReference type="SUPFAM" id="SSF48726">
    <property type="entry name" value="Immunoglobulin"/>
    <property type="match status" value="1"/>
</dbReference>
<dbReference type="PANTHER" id="PTHR11860:SF111">
    <property type="entry name" value="IMMUNOGLOBULIN SUBTYPE DOMAIN-CONTAINING PROTEIN"/>
    <property type="match status" value="1"/>
</dbReference>
<accession>A0A3Q3F5P4</accession>
<dbReference type="Pfam" id="PF07686">
    <property type="entry name" value="V-set"/>
    <property type="match status" value="1"/>
</dbReference>
<feature type="signal peptide" evidence="4">
    <location>
        <begin position="1"/>
        <end position="20"/>
    </location>
</feature>
<sequence>MYFAAPVLCLLWLTKHAVDSARLSAPEVVTGVYGGSVTVSCQYDQKLRNYTKYWCKGLVYEHCEIVVKTPKNRYSERSSITDDKEAGVFTVTMTSLSKSDEGMYWCVISRFGRNNHAGVRLRLSNPGTSSSCWPCDRGKTALVSNVTLAGRMLSYLMSGGY</sequence>
<organism evidence="6 7">
    <name type="scientific">Labrus bergylta</name>
    <name type="common">ballan wrasse</name>
    <dbReference type="NCBI Taxonomy" id="56723"/>
    <lineage>
        <taxon>Eukaryota</taxon>
        <taxon>Metazoa</taxon>
        <taxon>Chordata</taxon>
        <taxon>Craniata</taxon>
        <taxon>Vertebrata</taxon>
        <taxon>Euteleostomi</taxon>
        <taxon>Actinopterygii</taxon>
        <taxon>Neopterygii</taxon>
        <taxon>Teleostei</taxon>
        <taxon>Neoteleostei</taxon>
        <taxon>Acanthomorphata</taxon>
        <taxon>Eupercaria</taxon>
        <taxon>Labriformes</taxon>
        <taxon>Labridae</taxon>
        <taxon>Labrus</taxon>
    </lineage>
</organism>
<evidence type="ECO:0000256" key="3">
    <source>
        <dbReference type="ARBA" id="ARBA00023136"/>
    </source>
</evidence>
<evidence type="ECO:0000256" key="2">
    <source>
        <dbReference type="ARBA" id="ARBA00022692"/>
    </source>
</evidence>
<keyword evidence="7" id="KW-1185">Reference proteome</keyword>
<comment type="subcellular location">
    <subcellularLocation>
        <location evidence="1">Membrane</location>
    </subcellularLocation>
</comment>
<keyword evidence="4" id="KW-0732">Signal</keyword>
<dbReference type="Ensembl" id="ENSLBET00000014981.1">
    <property type="protein sequence ID" value="ENSLBEP00000014162.1"/>
    <property type="gene ID" value="ENSLBEG00000011013.1"/>
</dbReference>
<name>A0A3Q3F5P4_9LABR</name>
<evidence type="ECO:0000256" key="1">
    <source>
        <dbReference type="ARBA" id="ARBA00004370"/>
    </source>
</evidence>
<reference evidence="6" key="2">
    <citation type="submission" date="2025-09" db="UniProtKB">
        <authorList>
            <consortium name="Ensembl"/>
        </authorList>
    </citation>
    <scope>IDENTIFICATION</scope>
</reference>